<dbReference type="HOGENOM" id="CLU_2417911_0_0_1"/>
<dbReference type="Proteomes" id="UP000000600">
    <property type="component" value="Unassembled WGS sequence"/>
</dbReference>
<gene>
    <name evidence="1" type="ORF">GSPATT00033528001</name>
</gene>
<keyword evidence="2" id="KW-1185">Reference proteome</keyword>
<protein>
    <submittedName>
        <fullName evidence="1">Uncharacterized protein</fullName>
    </submittedName>
</protein>
<dbReference type="InParanoid" id="A0BYQ8"/>
<dbReference type="EMBL" id="CT868027">
    <property type="protein sequence ID" value="CAK63675.1"/>
    <property type="molecule type" value="Genomic_DNA"/>
</dbReference>
<sequence length="92" mass="11545">MVTQNHEVLFTYRLHQISIQDPQFQLIQFHRIMNRNVEYEEQRRSYSNTCFNYNRNSYFIVLHQPKFYKFQRNIMKLFQPELPQCDLQTFVY</sequence>
<evidence type="ECO:0000313" key="2">
    <source>
        <dbReference type="Proteomes" id="UP000000600"/>
    </source>
</evidence>
<dbReference type="KEGG" id="ptm:GSPATT00033528001"/>
<accession>A0BYQ8</accession>
<proteinExistence type="predicted"/>
<evidence type="ECO:0000313" key="1">
    <source>
        <dbReference type="EMBL" id="CAK63675.1"/>
    </source>
</evidence>
<organism evidence="1 2">
    <name type="scientific">Paramecium tetraurelia</name>
    <dbReference type="NCBI Taxonomy" id="5888"/>
    <lineage>
        <taxon>Eukaryota</taxon>
        <taxon>Sar</taxon>
        <taxon>Alveolata</taxon>
        <taxon>Ciliophora</taxon>
        <taxon>Intramacronucleata</taxon>
        <taxon>Oligohymenophorea</taxon>
        <taxon>Peniculida</taxon>
        <taxon>Parameciidae</taxon>
        <taxon>Paramecium</taxon>
    </lineage>
</organism>
<dbReference type="GeneID" id="5016857"/>
<name>A0BYQ8_PARTE</name>
<dbReference type="AlphaFoldDB" id="A0BYQ8"/>
<dbReference type="RefSeq" id="XP_001431073.1">
    <property type="nucleotide sequence ID" value="XM_001431036.1"/>
</dbReference>
<reference evidence="1 2" key="1">
    <citation type="journal article" date="2006" name="Nature">
        <title>Global trends of whole-genome duplications revealed by the ciliate Paramecium tetraurelia.</title>
        <authorList>
            <consortium name="Genoscope"/>
            <person name="Aury J.-M."/>
            <person name="Jaillon O."/>
            <person name="Duret L."/>
            <person name="Noel B."/>
            <person name="Jubin C."/>
            <person name="Porcel B.M."/>
            <person name="Segurens B."/>
            <person name="Daubin V."/>
            <person name="Anthouard V."/>
            <person name="Aiach N."/>
            <person name="Arnaiz O."/>
            <person name="Billaut A."/>
            <person name="Beisson J."/>
            <person name="Blanc I."/>
            <person name="Bouhouche K."/>
            <person name="Camara F."/>
            <person name="Duharcourt S."/>
            <person name="Guigo R."/>
            <person name="Gogendeau D."/>
            <person name="Katinka M."/>
            <person name="Keller A.-M."/>
            <person name="Kissmehl R."/>
            <person name="Klotz C."/>
            <person name="Koll F."/>
            <person name="Le Moue A."/>
            <person name="Lepere C."/>
            <person name="Malinsky S."/>
            <person name="Nowacki M."/>
            <person name="Nowak J.K."/>
            <person name="Plattner H."/>
            <person name="Poulain J."/>
            <person name="Ruiz F."/>
            <person name="Serrano V."/>
            <person name="Zagulski M."/>
            <person name="Dessen P."/>
            <person name="Betermier M."/>
            <person name="Weissenbach J."/>
            <person name="Scarpelli C."/>
            <person name="Schachter V."/>
            <person name="Sperling L."/>
            <person name="Meyer E."/>
            <person name="Cohen J."/>
            <person name="Wincker P."/>
        </authorList>
    </citation>
    <scope>NUCLEOTIDE SEQUENCE [LARGE SCALE GENOMIC DNA]</scope>
    <source>
        <strain evidence="1 2">Stock d4-2</strain>
    </source>
</reference>